<dbReference type="Pfam" id="PF13751">
    <property type="entry name" value="DDE_Tnp_1_6"/>
    <property type="match status" value="1"/>
</dbReference>
<organism evidence="2 3">
    <name type="scientific">Trichococcus palustris</name>
    <dbReference type="NCBI Taxonomy" id="140314"/>
    <lineage>
        <taxon>Bacteria</taxon>
        <taxon>Bacillati</taxon>
        <taxon>Bacillota</taxon>
        <taxon>Bacilli</taxon>
        <taxon>Lactobacillales</taxon>
        <taxon>Carnobacteriaceae</taxon>
        <taxon>Trichococcus</taxon>
    </lineage>
</organism>
<accession>A0A143YXM4</accession>
<sequence>SRTFKVYECADCSGCPLREQCTKAKEGNNRTIRYNEKWEQQKKIIKDLLSDEKTGAIYGKRKIDVEPVFGFLKANLCFTRFSVRGKEKVRNDLGFALMAVNMRKYAVQTALLGRESAPWPSKKGSNHQNSVIGTFFNSFQLVMSQPLYSFSKYFPFIDLHRNSRP</sequence>
<dbReference type="Proteomes" id="UP000242754">
    <property type="component" value="Unassembled WGS sequence"/>
</dbReference>
<keyword evidence="3" id="KW-1185">Reference proteome</keyword>
<gene>
    <name evidence="2" type="ORF">Tpal_2497</name>
</gene>
<evidence type="ECO:0000313" key="3">
    <source>
        <dbReference type="Proteomes" id="UP000242754"/>
    </source>
</evidence>
<dbReference type="AlphaFoldDB" id="A0A143YXM4"/>
<dbReference type="PANTHER" id="PTHR33408:SF2">
    <property type="entry name" value="TRANSPOSASE DDE DOMAIN-CONTAINING PROTEIN"/>
    <property type="match status" value="1"/>
</dbReference>
<name>A0A143YXM4_9LACT</name>
<dbReference type="InterPro" id="IPR025668">
    <property type="entry name" value="Tnp_DDE_dom"/>
</dbReference>
<evidence type="ECO:0000259" key="1">
    <source>
        <dbReference type="Pfam" id="PF13751"/>
    </source>
</evidence>
<feature type="non-terminal residue" evidence="2">
    <location>
        <position position="1"/>
    </location>
</feature>
<protein>
    <recommendedName>
        <fullName evidence="1">Transposase DDE domain-containing protein</fullName>
    </recommendedName>
</protein>
<dbReference type="EMBL" id="FJNE01000009">
    <property type="protein sequence ID" value="CZR00280.1"/>
    <property type="molecule type" value="Genomic_DNA"/>
</dbReference>
<proteinExistence type="predicted"/>
<evidence type="ECO:0000313" key="2">
    <source>
        <dbReference type="EMBL" id="CZR00280.1"/>
    </source>
</evidence>
<reference evidence="2 3" key="1">
    <citation type="submission" date="2016-02" db="EMBL/GenBank/DDBJ databases">
        <authorList>
            <person name="Wen L."/>
            <person name="He K."/>
            <person name="Yang H."/>
        </authorList>
    </citation>
    <scope>NUCLEOTIDE SEQUENCE [LARGE SCALE GENOMIC DNA]</scope>
    <source>
        <strain evidence="2">Trichococcus palustris</strain>
    </source>
</reference>
<dbReference type="RefSeq" id="WP_245825823.1">
    <property type="nucleotide sequence ID" value="NZ_FJNE01000009.1"/>
</dbReference>
<feature type="domain" description="Transposase DDE" evidence="1">
    <location>
        <begin position="3"/>
        <end position="105"/>
    </location>
</feature>
<dbReference type="PANTHER" id="PTHR33408">
    <property type="entry name" value="TRANSPOSASE"/>
    <property type="match status" value="1"/>
</dbReference>